<name>V5SFM5_9HYPH</name>
<feature type="modified residue" description="Phosphohistidine" evidence="2">
    <location>
        <position position="80"/>
    </location>
</feature>
<evidence type="ECO:0000256" key="2">
    <source>
        <dbReference type="PROSITE-ProRule" id="PRU00110"/>
    </source>
</evidence>
<dbReference type="STRING" id="1029756.W911_11095"/>
<keyword evidence="4" id="KW-0418">Kinase</keyword>
<dbReference type="RefSeq" id="WP_023787569.1">
    <property type="nucleotide sequence ID" value="NC_022997.1"/>
</dbReference>
<keyword evidence="5" id="KW-1185">Reference proteome</keyword>
<reference evidence="4 5" key="1">
    <citation type="journal article" date="2014" name="Genome Announc.">
        <title>Complete Genome Sequence of Hyphomicrobium nitrativorans Strain NL23, a Denitrifying Bacterium Isolated from Biofilm of a Methanol-Fed Denitrification System Treating Seawater at the Montreal Biodome.</title>
        <authorList>
            <person name="Martineau C."/>
            <person name="Villeneuve C."/>
            <person name="Mauffrey F."/>
            <person name="Villemur R."/>
        </authorList>
    </citation>
    <scope>NUCLEOTIDE SEQUENCE [LARGE SCALE GENOMIC DNA]</scope>
    <source>
        <strain evidence="4">NL23</strain>
    </source>
</reference>
<accession>V5SFM5</accession>
<dbReference type="InterPro" id="IPR008207">
    <property type="entry name" value="Sig_transdc_His_kin_Hpt_dom"/>
</dbReference>
<dbReference type="GO" id="GO:0004672">
    <property type="term" value="F:protein kinase activity"/>
    <property type="evidence" value="ECO:0007669"/>
    <property type="project" value="UniProtKB-ARBA"/>
</dbReference>
<gene>
    <name evidence="4" type="ORF">W911_11095</name>
</gene>
<feature type="domain" description="HPt" evidence="3">
    <location>
        <begin position="44"/>
        <end position="130"/>
    </location>
</feature>
<evidence type="ECO:0000313" key="4">
    <source>
        <dbReference type="EMBL" id="AHB48825.1"/>
    </source>
</evidence>
<dbReference type="OrthoDB" id="8454588at2"/>
<organism evidence="4 5">
    <name type="scientific">Hyphomicrobium nitrativorans NL23</name>
    <dbReference type="NCBI Taxonomy" id="1029756"/>
    <lineage>
        <taxon>Bacteria</taxon>
        <taxon>Pseudomonadati</taxon>
        <taxon>Pseudomonadota</taxon>
        <taxon>Alphaproteobacteria</taxon>
        <taxon>Hyphomicrobiales</taxon>
        <taxon>Hyphomicrobiaceae</taxon>
        <taxon>Hyphomicrobium</taxon>
    </lineage>
</organism>
<dbReference type="EMBL" id="CP006912">
    <property type="protein sequence ID" value="AHB48825.1"/>
    <property type="molecule type" value="Genomic_DNA"/>
</dbReference>
<evidence type="ECO:0000256" key="1">
    <source>
        <dbReference type="ARBA" id="ARBA00023012"/>
    </source>
</evidence>
<dbReference type="PROSITE" id="PS50894">
    <property type="entry name" value="HPT"/>
    <property type="match status" value="1"/>
</dbReference>
<evidence type="ECO:0000313" key="5">
    <source>
        <dbReference type="Proteomes" id="UP000018542"/>
    </source>
</evidence>
<dbReference type="Proteomes" id="UP000018542">
    <property type="component" value="Chromosome"/>
</dbReference>
<dbReference type="HOGENOM" id="CLU_155085_0_1_5"/>
<dbReference type="SUPFAM" id="SSF47226">
    <property type="entry name" value="Histidine-containing phosphotransfer domain, HPT domain"/>
    <property type="match status" value="1"/>
</dbReference>
<dbReference type="AlphaFoldDB" id="V5SFM5"/>
<dbReference type="Pfam" id="PF01627">
    <property type="entry name" value="Hpt"/>
    <property type="match status" value="1"/>
</dbReference>
<keyword evidence="4" id="KW-0808">Transferase</keyword>
<dbReference type="CDD" id="cd00088">
    <property type="entry name" value="HPT"/>
    <property type="match status" value="1"/>
</dbReference>
<keyword evidence="2" id="KW-0597">Phosphoprotein</keyword>
<dbReference type="Gene3D" id="1.20.120.160">
    <property type="entry name" value="HPT domain"/>
    <property type="match status" value="1"/>
</dbReference>
<dbReference type="GO" id="GO:0000160">
    <property type="term" value="P:phosphorelay signal transduction system"/>
    <property type="evidence" value="ECO:0007669"/>
    <property type="project" value="UniProtKB-KW"/>
</dbReference>
<evidence type="ECO:0000259" key="3">
    <source>
        <dbReference type="PROSITE" id="PS50894"/>
    </source>
</evidence>
<dbReference type="InterPro" id="IPR036641">
    <property type="entry name" value="HPT_dom_sf"/>
</dbReference>
<dbReference type="KEGG" id="hni:W911_11095"/>
<protein>
    <submittedName>
        <fullName evidence="4">Histidine kinase</fullName>
    </submittedName>
</protein>
<dbReference type="PATRIC" id="fig|1029756.8.peg.2306"/>
<proteinExistence type="predicted"/>
<sequence>MSLQSARTSRLRHVRALAGTPNPALGGTLEPIDRVHLSRYTLGSPDLEREILGLFVAQLPLSIEQLRFAVTDREWQVAAHTIKGSARAVGAGQVGELALEAEQLPAVEDASERARILAALEEAAETVRAYVAGAFGPGASLA</sequence>
<keyword evidence="1" id="KW-0902">Two-component regulatory system</keyword>